<dbReference type="Pfam" id="PF09380">
    <property type="entry name" value="FERM_C"/>
    <property type="match status" value="1"/>
</dbReference>
<dbReference type="PANTHER" id="PTHR13429">
    <property type="entry name" value="FERM DOMAIN (PROTEIN4.1-EZRIN-RADIXIN-MOESIN) FAMILY"/>
    <property type="match status" value="1"/>
</dbReference>
<feature type="region of interest" description="Disordered" evidence="1">
    <location>
        <begin position="1"/>
        <end position="48"/>
    </location>
</feature>
<dbReference type="CDD" id="cd13185">
    <property type="entry name" value="FERM_C_FRMD1_FRMD6"/>
    <property type="match status" value="1"/>
</dbReference>
<evidence type="ECO:0000256" key="1">
    <source>
        <dbReference type="SAM" id="MobiDB-lite"/>
    </source>
</evidence>
<reference evidence="3 4" key="1">
    <citation type="journal article" date="2017" name="Curr. Biol.">
        <title>Genome architecture and evolution of a unichromosomal asexual nematode.</title>
        <authorList>
            <person name="Fradin H."/>
            <person name="Zegar C."/>
            <person name="Gutwein M."/>
            <person name="Lucas J."/>
            <person name="Kovtun M."/>
            <person name="Corcoran D."/>
            <person name="Baugh L.R."/>
            <person name="Kiontke K."/>
            <person name="Gunsalus K."/>
            <person name="Fitch D.H."/>
            <person name="Piano F."/>
        </authorList>
    </citation>
    <scope>NUCLEOTIDE SEQUENCE [LARGE SCALE GENOMIC DNA]</scope>
    <source>
        <strain evidence="3">PF1309</strain>
    </source>
</reference>
<name>A0A2A2L8E2_9BILA</name>
<dbReference type="Pfam" id="PF09379">
    <property type="entry name" value="FERM_N"/>
    <property type="match status" value="1"/>
</dbReference>
<protein>
    <recommendedName>
        <fullName evidence="2">FERM domain-containing protein</fullName>
    </recommendedName>
</protein>
<feature type="compositionally biased region" description="Polar residues" evidence="1">
    <location>
        <begin position="21"/>
        <end position="48"/>
    </location>
</feature>
<dbReference type="InterPro" id="IPR018980">
    <property type="entry name" value="FERM_PH-like_C"/>
</dbReference>
<evidence type="ECO:0000259" key="2">
    <source>
        <dbReference type="PROSITE" id="PS50057"/>
    </source>
</evidence>
<sequence>MDSICSTPSSSRASDRLLHPLNSSRLPQHLTQPSSSNSGETSDPSVFTSASSIKQGQTYVAVHTLTKETFFIAVSQKTKVHDVLWKVGEQLEITDDKLFGLALRQPTEGIGGDQPRHEYFFLDPAQKIAKYAPKQPRFGNWHNRSTEHWPLLVLYFRVRVYIDQVGQLTCIKAIEHYYLQLKDNLLDHWSGRSSVSEERCWEMASLALKVDRECDCSGDFRPEQYFPLWVINERGLEYVRKNMPAACEDLKDMKRHQAMIKFATEASRQPFALNCHLYGLRRHKMDTADNAVLAINARGIEMCDIGVQGERIPLRSLCWSRVTRLSFDRKKLTIIGSDGTKMSLYAQSDSKTRYLLELCRAVHQTLLVMQHLYAGKAPIPQPYQEKSVDRLSTSSNTTSGIASGDAEKDCDSLSSACDHRGQGSTSSKQRDRIRIDSNLELKFERMQQLDNIRQERAASQSSEISENSIERAIERRADLFLDLPHPLIINEQRMLNGIDNRPSSVDSTSSFQPPDLMTRSVPVDVNYNTKFGQRADAAEQLLTGTGGYSSNVGSQLHHTADGLFYRSSSGSRSNSVQHSNEILPELLANTNGFHHLTQNEAHLNAEDAESTLRSTATIITTTAPATSTVGTNTGPIQSSSLHDLRTAGLYQTPLQYVEASAPSVSVKMPVIQSVSIDQVQAQARAQQTRSYSPPSQQQWIQMHMPQMQIRNGNIDPRFDSEFWINPSVSSFIDCAPGPSNGRFTKKTPQPTRIAHPISRVQSMPSHYHNHLNTAYNVRNIPLKDQQITNSLHHAHSLYTPTRPKNPPPYEHPHRLDLDSVQYTPAGLPAEAAGGQPAFPPASATAAHFNQDNFFRDKEEMTEVMSRPLLRQLLHENKNMVSAHHRRPSSSCIDLTSTGADSCQPGGSYVSVYSNGGIRNANGNGYFIDSASLGFTPNGVVQKENTTNGFTMLPPPPSYVQRPSMVM</sequence>
<proteinExistence type="predicted"/>
<dbReference type="InterPro" id="IPR018979">
    <property type="entry name" value="FERM_N"/>
</dbReference>
<evidence type="ECO:0000313" key="4">
    <source>
        <dbReference type="Proteomes" id="UP000218231"/>
    </source>
</evidence>
<comment type="caution">
    <text evidence="3">The sequence shown here is derived from an EMBL/GenBank/DDBJ whole genome shotgun (WGS) entry which is preliminary data.</text>
</comment>
<dbReference type="Proteomes" id="UP000218231">
    <property type="component" value="Unassembled WGS sequence"/>
</dbReference>
<dbReference type="Pfam" id="PF00373">
    <property type="entry name" value="FERM_M"/>
    <property type="match status" value="1"/>
</dbReference>
<dbReference type="SMART" id="SM01196">
    <property type="entry name" value="FERM_C"/>
    <property type="match status" value="1"/>
</dbReference>
<feature type="compositionally biased region" description="Basic and acidic residues" evidence="1">
    <location>
        <begin position="405"/>
        <end position="421"/>
    </location>
</feature>
<dbReference type="InterPro" id="IPR019748">
    <property type="entry name" value="FERM_central"/>
</dbReference>
<dbReference type="InterPro" id="IPR014352">
    <property type="entry name" value="FERM/acyl-CoA-bd_prot_sf"/>
</dbReference>
<dbReference type="EMBL" id="LIAE01007069">
    <property type="protein sequence ID" value="PAV82317.1"/>
    <property type="molecule type" value="Genomic_DNA"/>
</dbReference>
<dbReference type="SUPFAM" id="SSF54236">
    <property type="entry name" value="Ubiquitin-like"/>
    <property type="match status" value="1"/>
</dbReference>
<dbReference type="AlphaFoldDB" id="A0A2A2L8E2"/>
<dbReference type="SUPFAM" id="SSF47031">
    <property type="entry name" value="Second domain of FERM"/>
    <property type="match status" value="1"/>
</dbReference>
<feature type="domain" description="FERM" evidence="2">
    <location>
        <begin position="58"/>
        <end position="370"/>
    </location>
</feature>
<dbReference type="Gene3D" id="2.30.29.30">
    <property type="entry name" value="Pleckstrin-homology domain (PH domain)/Phosphotyrosine-binding domain (PTB)"/>
    <property type="match status" value="1"/>
</dbReference>
<dbReference type="Gene3D" id="1.20.80.10">
    <property type="match status" value="1"/>
</dbReference>
<accession>A0A2A2L8E2</accession>
<dbReference type="GO" id="GO:0035332">
    <property type="term" value="P:positive regulation of hippo signaling"/>
    <property type="evidence" value="ECO:0007669"/>
    <property type="project" value="TreeGrafter"/>
</dbReference>
<dbReference type="InterPro" id="IPR011993">
    <property type="entry name" value="PH-like_dom_sf"/>
</dbReference>
<feature type="compositionally biased region" description="Polar residues" evidence="1">
    <location>
        <begin position="1"/>
        <end position="12"/>
    </location>
</feature>
<dbReference type="InterPro" id="IPR041781">
    <property type="entry name" value="FRMD6-FERM_C"/>
</dbReference>
<keyword evidence="4" id="KW-1185">Reference proteome</keyword>
<dbReference type="STRING" id="2018661.A0A2A2L8E2"/>
<feature type="compositionally biased region" description="Polar residues" evidence="1">
    <location>
        <begin position="390"/>
        <end position="401"/>
    </location>
</feature>
<gene>
    <name evidence="3" type="ORF">WR25_12135</name>
</gene>
<dbReference type="InterPro" id="IPR035963">
    <property type="entry name" value="FERM_2"/>
</dbReference>
<dbReference type="CDD" id="cd17101">
    <property type="entry name" value="FERM_F1_PTPN13_like"/>
    <property type="match status" value="1"/>
</dbReference>
<feature type="region of interest" description="Disordered" evidence="1">
    <location>
        <begin position="385"/>
        <end position="433"/>
    </location>
</feature>
<dbReference type="InterPro" id="IPR047145">
    <property type="entry name" value="FRMD6-like"/>
</dbReference>
<dbReference type="PROSITE" id="PS50057">
    <property type="entry name" value="FERM_3"/>
    <property type="match status" value="1"/>
</dbReference>
<evidence type="ECO:0000313" key="3">
    <source>
        <dbReference type="EMBL" id="PAV82317.1"/>
    </source>
</evidence>
<dbReference type="PANTHER" id="PTHR13429:SF5">
    <property type="entry name" value="PROTEIN EXPANDED"/>
    <property type="match status" value="1"/>
</dbReference>
<dbReference type="OrthoDB" id="5957665at2759"/>
<dbReference type="InterPro" id="IPR019749">
    <property type="entry name" value="Band_41_domain"/>
</dbReference>
<dbReference type="InterPro" id="IPR029071">
    <property type="entry name" value="Ubiquitin-like_domsf"/>
</dbReference>
<dbReference type="SUPFAM" id="SSF50729">
    <property type="entry name" value="PH domain-like"/>
    <property type="match status" value="1"/>
</dbReference>
<dbReference type="InterPro" id="IPR000299">
    <property type="entry name" value="FERM_domain"/>
</dbReference>
<organism evidence="3 4">
    <name type="scientific">Diploscapter pachys</name>
    <dbReference type="NCBI Taxonomy" id="2018661"/>
    <lineage>
        <taxon>Eukaryota</taxon>
        <taxon>Metazoa</taxon>
        <taxon>Ecdysozoa</taxon>
        <taxon>Nematoda</taxon>
        <taxon>Chromadorea</taxon>
        <taxon>Rhabditida</taxon>
        <taxon>Rhabditina</taxon>
        <taxon>Rhabditomorpha</taxon>
        <taxon>Rhabditoidea</taxon>
        <taxon>Rhabditidae</taxon>
        <taxon>Diploscapter</taxon>
    </lineage>
</organism>
<dbReference type="CDD" id="cd14473">
    <property type="entry name" value="FERM_B-lobe"/>
    <property type="match status" value="1"/>
</dbReference>
<dbReference type="GO" id="GO:0098592">
    <property type="term" value="C:cytoplasmic side of apical plasma membrane"/>
    <property type="evidence" value="ECO:0007669"/>
    <property type="project" value="TreeGrafter"/>
</dbReference>
<dbReference type="SMART" id="SM00295">
    <property type="entry name" value="B41"/>
    <property type="match status" value="1"/>
</dbReference>